<evidence type="ECO:0000256" key="5">
    <source>
        <dbReference type="ARBA" id="ARBA00022801"/>
    </source>
</evidence>
<keyword evidence="4" id="KW-0479">Metal-binding</keyword>
<dbReference type="GO" id="GO:0008828">
    <property type="term" value="F:dATP diphosphatase activity"/>
    <property type="evidence" value="ECO:0007669"/>
    <property type="project" value="UniProtKB-EC"/>
</dbReference>
<comment type="function">
    <text evidence="21">Oxidized purine nucleoside triphosphate hydrolase which is a prominent sanitizer of the oxidized nucleotide pool. Catalyzes the hydrolysis of 2-oxo-dATP (2-hydroxy-dATP) into 2-oxo-dAMP. Also has a significant hydrolase activity toward 2-oxo-ATP, 8-oxo-dGTP and 8-oxo-dATP. Through the hydrolysis of oxidized purine nucleoside triphosphates, prevents their incorporation into DNA and the subsequent transversions A:T to C:G and G:C to T:A. Also catalyzes the hydrolysis of methylated purine nucleoside triphosphate preventing their integration into DNA. Through this antimutagenic activity protects cells from oxidative stress.</text>
</comment>
<sequence>MQNATDWAVQAVQCSESAPDFVLQTLISEPKRKLLTLVVINDGSRVLLGLKKRGFGAGFYNGFGGKVEPGETVQEAAQRELAEEACITAEHMKEAGVLVFIFDDQLQPWEVHVFTANSYVGEPAETDEMLPIWFAHAEIPYDAMWADDVTWYPYLLRQEYFRGVFAFQHTTKMVWSAMLGEVEGSQ</sequence>
<comment type="catalytic activity">
    <reaction evidence="7">
        <text>8-oxo-dATP + H2O = 8-oxo-dAMP + diphosphate + H(+)</text>
        <dbReference type="Rhea" id="RHEA:65396"/>
        <dbReference type="ChEBI" id="CHEBI:15377"/>
        <dbReference type="ChEBI" id="CHEBI:15378"/>
        <dbReference type="ChEBI" id="CHEBI:33019"/>
        <dbReference type="ChEBI" id="CHEBI:71361"/>
        <dbReference type="ChEBI" id="CHEBI:172871"/>
    </reaction>
    <physiologicalReaction direction="left-to-right" evidence="7">
        <dbReference type="Rhea" id="RHEA:65397"/>
    </physiologicalReaction>
</comment>
<comment type="catalytic activity">
    <reaction evidence="10">
        <text>2-oxo-ATP + H2O = 2-oxo-AMP + diphosphate + H(+)</text>
        <dbReference type="Rhea" id="RHEA:67392"/>
        <dbReference type="ChEBI" id="CHEBI:15377"/>
        <dbReference type="ChEBI" id="CHEBI:15378"/>
        <dbReference type="ChEBI" id="CHEBI:33019"/>
        <dbReference type="ChEBI" id="CHEBI:71395"/>
        <dbReference type="ChEBI" id="CHEBI:172878"/>
    </reaction>
    <physiologicalReaction direction="left-to-right" evidence="10">
        <dbReference type="Rhea" id="RHEA:67393"/>
    </physiologicalReaction>
</comment>
<dbReference type="SUPFAM" id="SSF55811">
    <property type="entry name" value="Nudix"/>
    <property type="match status" value="1"/>
</dbReference>
<dbReference type="PROSITE" id="PS51462">
    <property type="entry name" value="NUDIX"/>
    <property type="match status" value="1"/>
</dbReference>
<evidence type="ECO:0000313" key="24">
    <source>
        <dbReference type="Proteomes" id="UP000722791"/>
    </source>
</evidence>
<dbReference type="InterPro" id="IPR015797">
    <property type="entry name" value="NUDIX_hydrolase-like_dom_sf"/>
</dbReference>
<comment type="catalytic activity">
    <reaction evidence="9">
        <text>8-oxo-dGTP + H2O = 8-oxo-dGMP + diphosphate + H(+)</text>
        <dbReference type="Rhea" id="RHEA:31575"/>
        <dbReference type="ChEBI" id="CHEBI:15377"/>
        <dbReference type="ChEBI" id="CHEBI:15378"/>
        <dbReference type="ChEBI" id="CHEBI:33019"/>
        <dbReference type="ChEBI" id="CHEBI:63224"/>
        <dbReference type="ChEBI" id="CHEBI:77896"/>
    </reaction>
    <physiologicalReaction direction="left-to-right" evidence="9">
        <dbReference type="Rhea" id="RHEA:31576"/>
    </physiologicalReaction>
</comment>
<evidence type="ECO:0000256" key="7">
    <source>
        <dbReference type="ARBA" id="ARBA00024448"/>
    </source>
</evidence>
<evidence type="ECO:0000256" key="11">
    <source>
        <dbReference type="ARBA" id="ARBA00026103"/>
    </source>
</evidence>
<proteinExistence type="inferred from homology"/>
<keyword evidence="6" id="KW-0460">Magnesium</keyword>
<dbReference type="Gene3D" id="3.90.79.10">
    <property type="entry name" value="Nucleoside Triphosphate Pyrophosphohydrolase"/>
    <property type="match status" value="1"/>
</dbReference>
<reference evidence="23" key="1">
    <citation type="journal article" date="2021" name="Proc. Natl. Acad. Sci. U.S.A.">
        <title>Three genomes in the algal genus Volvox reveal the fate of a haploid sex-determining region after a transition to homothallism.</title>
        <authorList>
            <person name="Yamamoto K."/>
            <person name="Hamaji T."/>
            <person name="Kawai-Toyooka H."/>
            <person name="Matsuzaki R."/>
            <person name="Takahashi F."/>
            <person name="Nishimura Y."/>
            <person name="Kawachi M."/>
            <person name="Noguchi H."/>
            <person name="Minakuchi Y."/>
            <person name="Umen J.G."/>
            <person name="Toyoda A."/>
            <person name="Nozaki H."/>
        </authorList>
    </citation>
    <scope>NUCLEOTIDE SEQUENCE</scope>
    <source>
        <strain evidence="23">NIES-3785</strain>
    </source>
</reference>
<evidence type="ECO:0000256" key="2">
    <source>
        <dbReference type="ARBA" id="ARBA00005582"/>
    </source>
</evidence>
<evidence type="ECO:0000256" key="16">
    <source>
        <dbReference type="ARBA" id="ARBA00031927"/>
    </source>
</evidence>
<protein>
    <recommendedName>
        <fullName evidence="12">Oxidized purine nucleoside triphosphate hydrolase</fullName>
        <ecNumber evidence="11">3.6.1.56</ecNumber>
    </recommendedName>
    <alternativeName>
        <fullName evidence="16">2-hydroxy-dATP diphosphatase</fullName>
    </alternativeName>
    <alternativeName>
        <fullName evidence="15">7,8-dihydro-8-oxoguanine triphosphatase</fullName>
    </alternativeName>
    <alternativeName>
        <fullName evidence="14">8-oxo-dGTPase</fullName>
    </alternativeName>
    <alternativeName>
        <fullName evidence="17">Methylated purine nucleoside triphosphate hydrolase</fullName>
    </alternativeName>
    <alternativeName>
        <fullName evidence="13">Nucleoside diphosphate-linked moiety X motif 1</fullName>
    </alternativeName>
</protein>
<evidence type="ECO:0000256" key="14">
    <source>
        <dbReference type="ARBA" id="ARBA00030634"/>
    </source>
</evidence>
<keyword evidence="5" id="KW-0378">Hydrolase</keyword>
<dbReference type="InterPro" id="IPR003563">
    <property type="entry name" value="8ODP"/>
</dbReference>
<comment type="catalytic activity">
    <reaction evidence="8">
        <text>2-oxo-dATP + H2O = 2-oxo-dAMP + diphosphate + H(+)</text>
        <dbReference type="Rhea" id="RHEA:31583"/>
        <dbReference type="ChEBI" id="CHEBI:15377"/>
        <dbReference type="ChEBI" id="CHEBI:15378"/>
        <dbReference type="ChEBI" id="CHEBI:33019"/>
        <dbReference type="ChEBI" id="CHEBI:63212"/>
        <dbReference type="ChEBI" id="CHEBI:77897"/>
        <dbReference type="EC" id="3.6.1.56"/>
    </reaction>
    <physiologicalReaction direction="left-to-right" evidence="8">
        <dbReference type="Rhea" id="RHEA:31584"/>
    </physiologicalReaction>
</comment>
<gene>
    <name evidence="23" type="ORF">Vretimale_3957</name>
</gene>
<accession>A0A8J4DG62</accession>
<dbReference type="PRINTS" id="PR01403">
    <property type="entry name" value="8OXTPHPHTASE"/>
</dbReference>
<evidence type="ECO:0000256" key="10">
    <source>
        <dbReference type="ARBA" id="ARBA00024596"/>
    </source>
</evidence>
<evidence type="ECO:0000256" key="19">
    <source>
        <dbReference type="ARBA" id="ARBA00048894"/>
    </source>
</evidence>
<dbReference type="EC" id="3.6.1.56" evidence="11"/>
<evidence type="ECO:0000256" key="1">
    <source>
        <dbReference type="ARBA" id="ARBA00001946"/>
    </source>
</evidence>
<dbReference type="GO" id="GO:0008413">
    <property type="term" value="F:8-oxo-7,8-dihydroguanosine triphosphate pyrophosphatase activity"/>
    <property type="evidence" value="ECO:0007669"/>
    <property type="project" value="InterPro"/>
</dbReference>
<evidence type="ECO:0000256" key="17">
    <source>
        <dbReference type="ARBA" id="ARBA00032071"/>
    </source>
</evidence>
<dbReference type="InterPro" id="IPR000086">
    <property type="entry name" value="NUDIX_hydrolase_dom"/>
</dbReference>
<evidence type="ECO:0000256" key="12">
    <source>
        <dbReference type="ARBA" id="ARBA00026218"/>
    </source>
</evidence>
<dbReference type="PANTHER" id="PTHR43758:SF2">
    <property type="entry name" value="OXIDIZED PURINE NUCLEOSIDE TRIPHOSPHATE HYDROLASE"/>
    <property type="match status" value="1"/>
</dbReference>
<comment type="catalytic activity">
    <reaction evidence="20">
        <text>N(6)-methyl-dATP + H2O = N(6)-methyl-dAMP + diphosphate + H(+)</text>
        <dbReference type="Rhea" id="RHEA:67604"/>
        <dbReference type="ChEBI" id="CHEBI:15377"/>
        <dbReference type="ChEBI" id="CHEBI:15378"/>
        <dbReference type="ChEBI" id="CHEBI:33019"/>
        <dbReference type="ChEBI" id="CHEBI:169976"/>
        <dbReference type="ChEBI" id="CHEBI:172872"/>
    </reaction>
    <physiologicalReaction direction="left-to-right" evidence="20">
        <dbReference type="Rhea" id="RHEA:67605"/>
    </physiologicalReaction>
</comment>
<comment type="similarity">
    <text evidence="2">Belongs to the Nudix hydrolase family.</text>
</comment>
<evidence type="ECO:0000256" key="21">
    <source>
        <dbReference type="ARBA" id="ARBA00053094"/>
    </source>
</evidence>
<comment type="subunit">
    <text evidence="3">Monomer.</text>
</comment>
<evidence type="ECO:0000256" key="15">
    <source>
        <dbReference type="ARBA" id="ARBA00030682"/>
    </source>
</evidence>
<dbReference type="GO" id="GO:0005737">
    <property type="term" value="C:cytoplasm"/>
    <property type="evidence" value="ECO:0007669"/>
    <property type="project" value="TreeGrafter"/>
</dbReference>
<evidence type="ECO:0000313" key="23">
    <source>
        <dbReference type="EMBL" id="GIL98611.1"/>
    </source>
</evidence>
<evidence type="ECO:0000256" key="3">
    <source>
        <dbReference type="ARBA" id="ARBA00011245"/>
    </source>
</evidence>
<evidence type="ECO:0000256" key="4">
    <source>
        <dbReference type="ARBA" id="ARBA00022723"/>
    </source>
</evidence>
<dbReference type="GO" id="GO:0042262">
    <property type="term" value="P:DNA protection"/>
    <property type="evidence" value="ECO:0007669"/>
    <property type="project" value="InterPro"/>
</dbReference>
<feature type="domain" description="Nudix hydrolase" evidence="22">
    <location>
        <begin position="30"/>
        <end position="160"/>
    </location>
</feature>
<organism evidence="23 24">
    <name type="scientific">Volvox reticuliferus</name>
    <dbReference type="NCBI Taxonomy" id="1737510"/>
    <lineage>
        <taxon>Eukaryota</taxon>
        <taxon>Viridiplantae</taxon>
        <taxon>Chlorophyta</taxon>
        <taxon>core chlorophytes</taxon>
        <taxon>Chlorophyceae</taxon>
        <taxon>CS clade</taxon>
        <taxon>Chlamydomonadales</taxon>
        <taxon>Volvocaceae</taxon>
        <taxon>Volvox</taxon>
    </lineage>
</organism>
<dbReference type="PANTHER" id="PTHR43758">
    <property type="entry name" value="7,8-DIHYDRO-8-OXOGUANINE TRIPHOSPHATASE"/>
    <property type="match status" value="1"/>
</dbReference>
<comment type="catalytic activity">
    <reaction evidence="18">
        <text>N(6)-methyl-ATP + H2O = N(6)-methyl-AMP + diphosphate + H(+)</text>
        <dbReference type="Rhea" id="RHEA:67608"/>
        <dbReference type="ChEBI" id="CHEBI:15377"/>
        <dbReference type="ChEBI" id="CHEBI:15378"/>
        <dbReference type="ChEBI" id="CHEBI:33019"/>
        <dbReference type="ChEBI" id="CHEBI:144842"/>
        <dbReference type="ChEBI" id="CHEBI:172873"/>
    </reaction>
    <physiologicalReaction direction="left-to-right" evidence="18">
        <dbReference type="Rhea" id="RHEA:67609"/>
    </physiologicalReaction>
</comment>
<dbReference type="GO" id="GO:0046872">
    <property type="term" value="F:metal ion binding"/>
    <property type="evidence" value="ECO:0007669"/>
    <property type="project" value="UniProtKB-KW"/>
</dbReference>
<dbReference type="EMBL" id="BNCQ01000005">
    <property type="protein sequence ID" value="GIL98611.1"/>
    <property type="molecule type" value="Genomic_DNA"/>
</dbReference>
<evidence type="ECO:0000256" key="6">
    <source>
        <dbReference type="ARBA" id="ARBA00022842"/>
    </source>
</evidence>
<evidence type="ECO:0000256" key="13">
    <source>
        <dbReference type="ARBA" id="ARBA00029673"/>
    </source>
</evidence>
<comment type="catalytic activity">
    <reaction evidence="19">
        <text>O(6)-methyl-dGTP + H2O = O(6)-methyl-dGMP + diphosphate + H(+)</text>
        <dbReference type="Rhea" id="RHEA:67600"/>
        <dbReference type="ChEBI" id="CHEBI:15377"/>
        <dbReference type="ChEBI" id="CHEBI:15378"/>
        <dbReference type="ChEBI" id="CHEBI:33019"/>
        <dbReference type="ChEBI" id="CHEBI:169974"/>
        <dbReference type="ChEBI" id="CHEBI:169975"/>
    </reaction>
    <physiologicalReaction direction="left-to-right" evidence="19">
        <dbReference type="Rhea" id="RHEA:67601"/>
    </physiologicalReaction>
</comment>
<evidence type="ECO:0000256" key="20">
    <source>
        <dbReference type="ARBA" id="ARBA00049032"/>
    </source>
</evidence>
<comment type="cofactor">
    <cofactor evidence="1">
        <name>Mg(2+)</name>
        <dbReference type="ChEBI" id="CHEBI:18420"/>
    </cofactor>
</comment>
<dbReference type="CDD" id="cd03427">
    <property type="entry name" value="NUDIX_MTH1_Nudt1"/>
    <property type="match status" value="1"/>
</dbReference>
<evidence type="ECO:0000256" key="18">
    <source>
        <dbReference type="ARBA" id="ARBA00048002"/>
    </source>
</evidence>
<name>A0A8J4DG62_9CHLO</name>
<evidence type="ECO:0000256" key="9">
    <source>
        <dbReference type="ARBA" id="ARBA00024486"/>
    </source>
</evidence>
<evidence type="ECO:0000256" key="8">
    <source>
        <dbReference type="ARBA" id="ARBA00024459"/>
    </source>
</evidence>
<dbReference type="Proteomes" id="UP000722791">
    <property type="component" value="Unassembled WGS sequence"/>
</dbReference>
<dbReference type="Pfam" id="PF00293">
    <property type="entry name" value="NUDIX"/>
    <property type="match status" value="1"/>
</dbReference>
<evidence type="ECO:0000259" key="22">
    <source>
        <dbReference type="PROSITE" id="PS51462"/>
    </source>
</evidence>
<comment type="caution">
    <text evidence="23">The sequence shown here is derived from an EMBL/GenBank/DDBJ whole genome shotgun (WGS) entry which is preliminary data.</text>
</comment>
<dbReference type="AlphaFoldDB" id="A0A8J4DG62"/>